<gene>
    <name evidence="1" type="ORF">GPUH_LOCUS3300</name>
</gene>
<proteinExistence type="predicted"/>
<reference evidence="1 2" key="2">
    <citation type="submission" date="2018-11" db="EMBL/GenBank/DDBJ databases">
        <authorList>
            <consortium name="Pathogen Informatics"/>
        </authorList>
    </citation>
    <scope>NUCLEOTIDE SEQUENCE [LARGE SCALE GENOMIC DNA]</scope>
</reference>
<reference evidence="3" key="1">
    <citation type="submission" date="2016-06" db="UniProtKB">
        <authorList>
            <consortium name="WormBaseParasite"/>
        </authorList>
    </citation>
    <scope>IDENTIFICATION</scope>
</reference>
<name>A0A183D3K9_9BILA</name>
<evidence type="ECO:0000313" key="2">
    <source>
        <dbReference type="Proteomes" id="UP000271098"/>
    </source>
</evidence>
<protein>
    <submittedName>
        <fullName evidence="1 3">Uncharacterized protein</fullName>
    </submittedName>
</protein>
<accession>A0A183D3K9</accession>
<dbReference type="AlphaFoldDB" id="A0A183D3K9"/>
<evidence type="ECO:0000313" key="3">
    <source>
        <dbReference type="WBParaSite" id="GPUH_0000330501-mRNA-1"/>
    </source>
</evidence>
<evidence type="ECO:0000313" key="1">
    <source>
        <dbReference type="EMBL" id="VDK38943.1"/>
    </source>
</evidence>
<dbReference type="WBParaSite" id="GPUH_0000330501-mRNA-1">
    <property type="protein sequence ID" value="GPUH_0000330501-mRNA-1"/>
    <property type="gene ID" value="GPUH_0000330501"/>
</dbReference>
<organism evidence="3">
    <name type="scientific">Gongylonema pulchrum</name>
    <dbReference type="NCBI Taxonomy" id="637853"/>
    <lineage>
        <taxon>Eukaryota</taxon>
        <taxon>Metazoa</taxon>
        <taxon>Ecdysozoa</taxon>
        <taxon>Nematoda</taxon>
        <taxon>Chromadorea</taxon>
        <taxon>Rhabditida</taxon>
        <taxon>Spirurina</taxon>
        <taxon>Spiruromorpha</taxon>
        <taxon>Spiruroidea</taxon>
        <taxon>Gongylonematidae</taxon>
        <taxon>Gongylonema</taxon>
    </lineage>
</organism>
<dbReference type="EMBL" id="UYRT01005560">
    <property type="protein sequence ID" value="VDK38943.1"/>
    <property type="molecule type" value="Genomic_DNA"/>
</dbReference>
<dbReference type="OrthoDB" id="17458at2759"/>
<dbReference type="Proteomes" id="UP000271098">
    <property type="component" value="Unassembled WGS sequence"/>
</dbReference>
<sequence length="116" mass="12724">MTVEIGQQHFPVENPLHIFGDKVLSFGLTRYSSSTGDADCPCLPNLQQYHRFLISILAGTYATASVMDNQLYPDAVCFHNRGNAIKVILSKRIVSEIEDAREQQSSTSTVAASGFS</sequence>
<keyword evidence="2" id="KW-1185">Reference proteome</keyword>